<evidence type="ECO:0000313" key="4">
    <source>
        <dbReference type="EMBL" id="OHT55674.1"/>
    </source>
</evidence>
<dbReference type="InterPro" id="IPR001647">
    <property type="entry name" value="HTH_TetR"/>
</dbReference>
<name>A0A0E3XMJ3_MYCCH</name>
<keyword evidence="1 2" id="KW-0238">DNA-binding</keyword>
<gene>
    <name evidence="4" type="ORF">BKG62_06080</name>
    <name evidence="5" type="ORF">BKG82_07780</name>
    <name evidence="6" type="ORF">FJK96_05475</name>
</gene>
<evidence type="ECO:0000313" key="5">
    <source>
        <dbReference type="EMBL" id="OHU60340.1"/>
    </source>
</evidence>
<dbReference type="Proteomes" id="UP000317728">
    <property type="component" value="Chromosome"/>
</dbReference>
<dbReference type="SUPFAM" id="SSF46689">
    <property type="entry name" value="Homeodomain-like"/>
    <property type="match status" value="1"/>
</dbReference>
<dbReference type="Pfam" id="PF00440">
    <property type="entry name" value="TetR_N"/>
    <property type="match status" value="1"/>
</dbReference>
<dbReference type="Gene3D" id="1.10.357.10">
    <property type="entry name" value="Tetracycline Repressor, domain 2"/>
    <property type="match status" value="1"/>
</dbReference>
<dbReference type="InterPro" id="IPR050109">
    <property type="entry name" value="HTH-type_TetR-like_transc_reg"/>
</dbReference>
<dbReference type="EMBL" id="MLIQ01000011">
    <property type="protein sequence ID" value="OHU60340.1"/>
    <property type="molecule type" value="Genomic_DNA"/>
</dbReference>
<reference evidence="4 8" key="1">
    <citation type="submission" date="2016-10" db="EMBL/GenBank/DDBJ databases">
        <title>Evaluation of Human, Animal and Environmental Mycobacterium chelonae Isolates by Core Genome Phylogenomic Analysis, Targeted Gene Comparison, and Anti-microbial Susceptibility Patterns: A Tale of Mistaken Identities.</title>
        <authorList>
            <person name="Fogelson S.B."/>
            <person name="Camus A.C."/>
            <person name="Lorenz W."/>
            <person name="Vasireddy R."/>
            <person name="Vasireddy S."/>
            <person name="Smith T."/>
            <person name="Brown-Elliott B.A."/>
            <person name="Wallace R.J.Jr."/>
            <person name="Hasan N.A."/>
            <person name="Reischl U."/>
            <person name="Sanchez S."/>
        </authorList>
    </citation>
    <scope>NUCLEOTIDE SEQUENCE [LARGE SCALE GENOMIC DNA]</scope>
    <source>
        <strain evidence="4 8">42895</strain>
    </source>
</reference>
<reference evidence="6 9" key="3">
    <citation type="submission" date="2019-06" db="EMBL/GenBank/DDBJ databases">
        <title>Whole geneome sequnce of Mycobacteroides chelonae M77 isolated from bovine milk from Meghalaya, India.</title>
        <authorList>
            <person name="Vise E."/>
            <person name="Das S."/>
            <person name="Garg A."/>
            <person name="Ghatak S."/>
            <person name="Shakuntala I."/>
            <person name="Milton A.A.P."/>
            <person name="Karam A."/>
            <person name="Sanjukta R."/>
            <person name="Puro K."/>
            <person name="Sen A."/>
        </authorList>
    </citation>
    <scope>NUCLEOTIDE SEQUENCE [LARGE SCALE GENOMIC DNA]</scope>
    <source>
        <strain evidence="6 9">M77</strain>
    </source>
</reference>
<dbReference type="Pfam" id="PF18556">
    <property type="entry name" value="TetR_C_35"/>
    <property type="match status" value="1"/>
</dbReference>
<dbReference type="AlphaFoldDB" id="A0A0E3XMJ3"/>
<dbReference type="PRINTS" id="PR00455">
    <property type="entry name" value="HTHTETR"/>
</dbReference>
<dbReference type="Proteomes" id="UP000180043">
    <property type="component" value="Unassembled WGS sequence"/>
</dbReference>
<dbReference type="HOGENOM" id="CLU_069356_39_1_11"/>
<dbReference type="GeneID" id="31678563"/>
<dbReference type="InterPro" id="IPR009057">
    <property type="entry name" value="Homeodomain-like_sf"/>
</dbReference>
<dbReference type="RefSeq" id="WP_030094473.1">
    <property type="nucleotide sequence ID" value="NZ_BSAK01000007.1"/>
</dbReference>
<feature type="domain" description="HTH tetR-type" evidence="3">
    <location>
        <begin position="6"/>
        <end position="66"/>
    </location>
</feature>
<dbReference type="EMBL" id="MLHW01000001">
    <property type="protein sequence ID" value="OHT55674.1"/>
    <property type="molecule type" value="Genomic_DNA"/>
</dbReference>
<accession>A0A0E3XMJ3</accession>
<reference evidence="5 7" key="2">
    <citation type="submission" date="2016-10" db="EMBL/GenBank/DDBJ databases">
        <title>Evaluation of Human, Veterinary and Environmental Mycobacterium chelonae Isolates by Core Genome Phylogenomic Analysis, Targeted Gene Comparison, and Anti-microbial Susceptibility Patterns: A Tale of Mistaken Identities.</title>
        <authorList>
            <person name="Fogelson S.B."/>
            <person name="Camus A.C."/>
            <person name="Lorenz W."/>
            <person name="Vasireddy R."/>
            <person name="Vasireddy S."/>
            <person name="Smith T."/>
            <person name="Brown-Elliott B.A."/>
            <person name="Wallace R.J.Jr."/>
            <person name="Hasan N.A."/>
            <person name="Reischl U."/>
            <person name="Sanchez S."/>
        </authorList>
    </citation>
    <scope>NUCLEOTIDE SEQUENCE [LARGE SCALE GENOMIC DNA]</scope>
    <source>
        <strain evidence="5 7">15515</strain>
    </source>
</reference>
<organism evidence="4 8">
    <name type="scientific">Mycobacteroides chelonae</name>
    <name type="common">Mycobacterium chelonae</name>
    <dbReference type="NCBI Taxonomy" id="1774"/>
    <lineage>
        <taxon>Bacteria</taxon>
        <taxon>Bacillati</taxon>
        <taxon>Actinomycetota</taxon>
        <taxon>Actinomycetes</taxon>
        <taxon>Mycobacteriales</taxon>
        <taxon>Mycobacteriaceae</taxon>
        <taxon>Mycobacteroides</taxon>
    </lineage>
</organism>
<protein>
    <submittedName>
        <fullName evidence="4">TetR family transcriptional regulator</fullName>
    </submittedName>
    <submittedName>
        <fullName evidence="6">TetR/AcrR family transcriptional regulator</fullName>
    </submittedName>
</protein>
<feature type="DNA-binding region" description="H-T-H motif" evidence="2">
    <location>
        <begin position="29"/>
        <end position="48"/>
    </location>
</feature>
<dbReference type="InterPro" id="IPR040611">
    <property type="entry name" value="AlkX_C"/>
</dbReference>
<dbReference type="GO" id="GO:0000976">
    <property type="term" value="F:transcription cis-regulatory region binding"/>
    <property type="evidence" value="ECO:0007669"/>
    <property type="project" value="TreeGrafter"/>
</dbReference>
<dbReference type="PATRIC" id="fig|1774.35.peg.938"/>
<dbReference type="PROSITE" id="PS50977">
    <property type="entry name" value="HTH_TETR_2"/>
    <property type="match status" value="1"/>
</dbReference>
<sequence>MSADPDPTGERILEAALQTMLSFGLRRATVDEIARRAGVSHMTVYRRWSNKTELVLAVLMREAQTMFSAIDREIAALKSPEDKLVAGFTGIYWHVHTHPLMQRAVETDPESVLPVLTNGAGPALDMATTYLAGHVSRSAGDVVDDAYGVAEVFVRLTHSLILAPSARRELATREDAEQYAREYILPIARALVPAPSKALL</sequence>
<dbReference type="OrthoDB" id="6077212at2"/>
<dbReference type="GO" id="GO:0003700">
    <property type="term" value="F:DNA-binding transcription factor activity"/>
    <property type="evidence" value="ECO:0007669"/>
    <property type="project" value="TreeGrafter"/>
</dbReference>
<dbReference type="Proteomes" id="UP000180113">
    <property type="component" value="Unassembled WGS sequence"/>
</dbReference>
<dbReference type="EMBL" id="CP041150">
    <property type="protein sequence ID" value="QDF69649.1"/>
    <property type="molecule type" value="Genomic_DNA"/>
</dbReference>
<dbReference type="PANTHER" id="PTHR30055">
    <property type="entry name" value="HTH-TYPE TRANSCRIPTIONAL REGULATOR RUTR"/>
    <property type="match status" value="1"/>
</dbReference>
<evidence type="ECO:0000313" key="6">
    <source>
        <dbReference type="EMBL" id="QDF69649.1"/>
    </source>
</evidence>
<dbReference type="PANTHER" id="PTHR30055:SF153">
    <property type="entry name" value="HTH-TYPE TRANSCRIPTIONAL REPRESSOR RV3405C"/>
    <property type="match status" value="1"/>
</dbReference>
<evidence type="ECO:0000259" key="3">
    <source>
        <dbReference type="PROSITE" id="PS50977"/>
    </source>
</evidence>
<evidence type="ECO:0000256" key="1">
    <source>
        <dbReference type="ARBA" id="ARBA00023125"/>
    </source>
</evidence>
<evidence type="ECO:0000313" key="8">
    <source>
        <dbReference type="Proteomes" id="UP000180113"/>
    </source>
</evidence>
<evidence type="ECO:0000313" key="9">
    <source>
        <dbReference type="Proteomes" id="UP000317728"/>
    </source>
</evidence>
<evidence type="ECO:0000256" key="2">
    <source>
        <dbReference type="PROSITE-ProRule" id="PRU00335"/>
    </source>
</evidence>
<proteinExistence type="predicted"/>
<evidence type="ECO:0000313" key="7">
    <source>
        <dbReference type="Proteomes" id="UP000180043"/>
    </source>
</evidence>